<keyword evidence="1" id="KW-0770">Synapse</keyword>
<protein>
    <submittedName>
        <fullName evidence="4">Uncharacterized protein</fullName>
    </submittedName>
</protein>
<dbReference type="GO" id="GO:0031267">
    <property type="term" value="F:small GTPase binding"/>
    <property type="evidence" value="ECO:0007669"/>
    <property type="project" value="InterPro"/>
</dbReference>
<dbReference type="InterPro" id="IPR035892">
    <property type="entry name" value="C2_domain_sf"/>
</dbReference>
<dbReference type="GO" id="GO:0042391">
    <property type="term" value="P:regulation of membrane potential"/>
    <property type="evidence" value="ECO:0007669"/>
    <property type="project" value="TreeGrafter"/>
</dbReference>
<gene>
    <name evidence="4" type="ORF">OTI717_LOCUS17564</name>
</gene>
<dbReference type="Proteomes" id="UP000663823">
    <property type="component" value="Unassembled WGS sequence"/>
</dbReference>
<evidence type="ECO:0000313" key="5">
    <source>
        <dbReference type="Proteomes" id="UP000663823"/>
    </source>
</evidence>
<evidence type="ECO:0000256" key="2">
    <source>
        <dbReference type="ARBA" id="ARBA00034103"/>
    </source>
</evidence>
<dbReference type="GO" id="GO:0048788">
    <property type="term" value="C:cytoskeleton of presynaptic active zone"/>
    <property type="evidence" value="ECO:0007669"/>
    <property type="project" value="TreeGrafter"/>
</dbReference>
<comment type="subcellular location">
    <subcellularLocation>
        <location evidence="2">Synapse</location>
    </subcellularLocation>
</comment>
<dbReference type="GO" id="GO:0048791">
    <property type="term" value="P:calcium ion-regulated exocytosis of neurotransmitter"/>
    <property type="evidence" value="ECO:0007669"/>
    <property type="project" value="TreeGrafter"/>
</dbReference>
<evidence type="ECO:0000256" key="1">
    <source>
        <dbReference type="ARBA" id="ARBA00023018"/>
    </source>
</evidence>
<name>A0A819B885_9BILA</name>
<proteinExistence type="predicted"/>
<comment type="caution">
    <text evidence="4">The sequence shown here is derived from an EMBL/GenBank/DDBJ whole genome shotgun (WGS) entry which is preliminary data.</text>
</comment>
<dbReference type="Gene3D" id="2.60.40.150">
    <property type="entry name" value="C2 domain"/>
    <property type="match status" value="1"/>
</dbReference>
<dbReference type="GO" id="GO:0044325">
    <property type="term" value="F:transmembrane transporter binding"/>
    <property type="evidence" value="ECO:0007669"/>
    <property type="project" value="TreeGrafter"/>
</dbReference>
<dbReference type="PANTHER" id="PTHR12157:SF21">
    <property type="entry name" value="RAB3 INTERACTING MOLECULE, ISOFORM F"/>
    <property type="match status" value="1"/>
</dbReference>
<dbReference type="GO" id="GO:0048167">
    <property type="term" value="P:regulation of synaptic plasticity"/>
    <property type="evidence" value="ECO:0007669"/>
    <property type="project" value="TreeGrafter"/>
</dbReference>
<dbReference type="PANTHER" id="PTHR12157">
    <property type="entry name" value="REGULATING SYNAPTIC MEMBRANE EXOCYTOSIS PROTEIN"/>
    <property type="match status" value="1"/>
</dbReference>
<dbReference type="AlphaFoldDB" id="A0A819B885"/>
<evidence type="ECO:0000313" key="4">
    <source>
        <dbReference type="EMBL" id="CAF3788288.1"/>
    </source>
</evidence>
<organism evidence="4 5">
    <name type="scientific">Rotaria sordida</name>
    <dbReference type="NCBI Taxonomy" id="392033"/>
    <lineage>
        <taxon>Eukaryota</taxon>
        <taxon>Metazoa</taxon>
        <taxon>Spiralia</taxon>
        <taxon>Gnathifera</taxon>
        <taxon>Rotifera</taxon>
        <taxon>Eurotatoria</taxon>
        <taxon>Bdelloidea</taxon>
        <taxon>Philodinida</taxon>
        <taxon>Philodinidae</taxon>
        <taxon>Rotaria</taxon>
    </lineage>
</organism>
<feature type="region of interest" description="Disordered" evidence="3">
    <location>
        <begin position="68"/>
        <end position="87"/>
    </location>
</feature>
<evidence type="ECO:0000256" key="3">
    <source>
        <dbReference type="SAM" id="MobiDB-lite"/>
    </source>
</evidence>
<dbReference type="InterPro" id="IPR039032">
    <property type="entry name" value="Rim-like"/>
</dbReference>
<dbReference type="EMBL" id="CAJOAX010002330">
    <property type="protein sequence ID" value="CAF3788288.1"/>
    <property type="molecule type" value="Genomic_DNA"/>
</dbReference>
<accession>A0A819B885</accession>
<sequence>MCLTIDQVNISVWGDYGKLDRKVFMGVCQIHLEELHLNSSAQVLDWYKLFSANSLMNNYTIVQQSPKGKTSITTNDLHSALKNNSRS</sequence>
<reference evidence="4" key="1">
    <citation type="submission" date="2021-02" db="EMBL/GenBank/DDBJ databases">
        <authorList>
            <person name="Nowell W R."/>
        </authorList>
    </citation>
    <scope>NUCLEOTIDE SEQUENCE</scope>
</reference>
<dbReference type="SUPFAM" id="SSF49562">
    <property type="entry name" value="C2 domain (Calcium/lipid-binding domain, CaLB)"/>
    <property type="match status" value="1"/>
</dbReference>
<dbReference type="GO" id="GO:0042734">
    <property type="term" value="C:presynaptic membrane"/>
    <property type="evidence" value="ECO:0007669"/>
    <property type="project" value="TreeGrafter"/>
</dbReference>
<dbReference type="GO" id="GO:0050806">
    <property type="term" value="P:positive regulation of synaptic transmission"/>
    <property type="evidence" value="ECO:0007669"/>
    <property type="project" value="TreeGrafter"/>
</dbReference>